<protein>
    <submittedName>
        <fullName evidence="1">Uncharacterized protein</fullName>
    </submittedName>
</protein>
<reference evidence="1" key="1">
    <citation type="submission" date="2021-02" db="EMBL/GenBank/DDBJ databases">
        <authorList>
            <consortium name="DOE Joint Genome Institute"/>
            <person name="Ahrendt S."/>
            <person name="Looney B.P."/>
            <person name="Miyauchi S."/>
            <person name="Morin E."/>
            <person name="Drula E."/>
            <person name="Courty P.E."/>
            <person name="Chicoki N."/>
            <person name="Fauchery L."/>
            <person name="Kohler A."/>
            <person name="Kuo A."/>
            <person name="Labutti K."/>
            <person name="Pangilinan J."/>
            <person name="Lipzen A."/>
            <person name="Riley R."/>
            <person name="Andreopoulos W."/>
            <person name="He G."/>
            <person name="Johnson J."/>
            <person name="Barry K.W."/>
            <person name="Grigoriev I.V."/>
            <person name="Nagy L."/>
            <person name="Hibbett D."/>
            <person name="Henrissat B."/>
            <person name="Matheny P.B."/>
            <person name="Labbe J."/>
            <person name="Martin F."/>
        </authorList>
    </citation>
    <scope>NUCLEOTIDE SEQUENCE</scope>
    <source>
        <strain evidence="1">FP105234-sp</strain>
    </source>
</reference>
<evidence type="ECO:0000313" key="2">
    <source>
        <dbReference type="Proteomes" id="UP000814033"/>
    </source>
</evidence>
<dbReference type="EMBL" id="MU275946">
    <property type="protein sequence ID" value="KAI0045640.1"/>
    <property type="molecule type" value="Genomic_DNA"/>
</dbReference>
<dbReference type="Proteomes" id="UP000814033">
    <property type="component" value="Unassembled WGS sequence"/>
</dbReference>
<evidence type="ECO:0000313" key="1">
    <source>
        <dbReference type="EMBL" id="KAI0045640.1"/>
    </source>
</evidence>
<sequence>MVDVVALLQSQMAFDRVQVATLTILVYEWFYLFADEVDLVWRSRWTLPKVLYLLSRYTPFIDMAVNTVLSTTFGMALSEIVMILRVQAMYDRSKRLLLILGTAWVILTVGALIFVHISSHATHFVPSSFIMSGCIALPSSLAHLALLSAFACLLVMETVLVLLTLKNAYTRWTSRYYFETFDLTFQTLYFDGVIFFVYLMCFSYLNMVFPLTEVNPELQAIFIMPMRAFHGIFSCRMLLNIRRVASRRVILPSALGSPYTLSPLTPVTGLPETPTRNHTRRRTNARRWEPVLEQIREVRVVKYGKEFDWVTKAPA</sequence>
<accession>A0ACB8RNX1</accession>
<name>A0ACB8RNX1_9AGAM</name>
<gene>
    <name evidence="1" type="ORF">FA95DRAFT_1607554</name>
</gene>
<reference evidence="1" key="2">
    <citation type="journal article" date="2022" name="New Phytol.">
        <title>Evolutionary transition to the ectomycorrhizal habit in the genomes of a hyperdiverse lineage of mushroom-forming fungi.</title>
        <authorList>
            <person name="Looney B."/>
            <person name="Miyauchi S."/>
            <person name="Morin E."/>
            <person name="Drula E."/>
            <person name="Courty P.E."/>
            <person name="Kohler A."/>
            <person name="Kuo A."/>
            <person name="LaButti K."/>
            <person name="Pangilinan J."/>
            <person name="Lipzen A."/>
            <person name="Riley R."/>
            <person name="Andreopoulos W."/>
            <person name="He G."/>
            <person name="Johnson J."/>
            <person name="Nolan M."/>
            <person name="Tritt A."/>
            <person name="Barry K.W."/>
            <person name="Grigoriev I.V."/>
            <person name="Nagy L.G."/>
            <person name="Hibbett D."/>
            <person name="Henrissat B."/>
            <person name="Matheny P.B."/>
            <person name="Labbe J."/>
            <person name="Martin F.M."/>
        </authorList>
    </citation>
    <scope>NUCLEOTIDE SEQUENCE</scope>
    <source>
        <strain evidence="1">FP105234-sp</strain>
    </source>
</reference>
<comment type="caution">
    <text evidence="1">The sequence shown here is derived from an EMBL/GenBank/DDBJ whole genome shotgun (WGS) entry which is preliminary data.</text>
</comment>
<organism evidence="1 2">
    <name type="scientific">Auriscalpium vulgare</name>
    <dbReference type="NCBI Taxonomy" id="40419"/>
    <lineage>
        <taxon>Eukaryota</taxon>
        <taxon>Fungi</taxon>
        <taxon>Dikarya</taxon>
        <taxon>Basidiomycota</taxon>
        <taxon>Agaricomycotina</taxon>
        <taxon>Agaricomycetes</taxon>
        <taxon>Russulales</taxon>
        <taxon>Auriscalpiaceae</taxon>
        <taxon>Auriscalpium</taxon>
    </lineage>
</organism>
<keyword evidence="2" id="KW-1185">Reference proteome</keyword>
<proteinExistence type="predicted"/>